<dbReference type="Proteomes" id="UP001412239">
    <property type="component" value="Unassembled WGS sequence"/>
</dbReference>
<dbReference type="PROSITE" id="PS50280">
    <property type="entry name" value="SET"/>
    <property type="match status" value="1"/>
</dbReference>
<dbReference type="Gene3D" id="2.170.270.10">
    <property type="entry name" value="SET domain"/>
    <property type="match status" value="1"/>
</dbReference>
<dbReference type="InterPro" id="IPR009207">
    <property type="entry name" value="SET7_MeTrfase"/>
</dbReference>
<evidence type="ECO:0000313" key="2">
    <source>
        <dbReference type="EMBL" id="CUS14652.1"/>
    </source>
</evidence>
<sequence>MTVPLQRVGCLELILDTPRGRGVFSTRKIEAGTVVDTAPVIILNKEQFDNYIRHSLLQHYTYNWPMGHGTTRKYTIHQAIALGLGSMFNHSSWRQNVGWKRDLGKEVIVYTALRDIAEGEELLISYGSHLTFEDVEAARLEEGEEDVTDVLARIDI</sequence>
<dbReference type="Pfam" id="PF00856">
    <property type="entry name" value="SET"/>
    <property type="match status" value="1"/>
</dbReference>
<dbReference type="SMART" id="SM00317">
    <property type="entry name" value="SET"/>
    <property type="match status" value="1"/>
</dbReference>
<dbReference type="SUPFAM" id="SSF82199">
    <property type="entry name" value="SET domain"/>
    <property type="match status" value="1"/>
</dbReference>
<dbReference type="InterPro" id="IPR001214">
    <property type="entry name" value="SET_dom"/>
</dbReference>
<organism evidence="2 3">
    <name type="scientific">Tuber aestivum</name>
    <name type="common">summer truffle</name>
    <dbReference type="NCBI Taxonomy" id="59557"/>
    <lineage>
        <taxon>Eukaryota</taxon>
        <taxon>Fungi</taxon>
        <taxon>Dikarya</taxon>
        <taxon>Ascomycota</taxon>
        <taxon>Pezizomycotina</taxon>
        <taxon>Pezizomycetes</taxon>
        <taxon>Pezizales</taxon>
        <taxon>Tuberaceae</taxon>
        <taxon>Tuber</taxon>
    </lineage>
</organism>
<dbReference type="GO" id="GO:0062122">
    <property type="term" value="F:histone H3K37 methyltransferase activity"/>
    <property type="evidence" value="ECO:0007669"/>
    <property type="project" value="InterPro"/>
</dbReference>
<dbReference type="AlphaFoldDB" id="A0A292Q498"/>
<gene>
    <name evidence="2" type="ORF">GSTUAT00001177001</name>
</gene>
<feature type="domain" description="SET" evidence="1">
    <location>
        <begin position="9"/>
        <end position="127"/>
    </location>
</feature>
<dbReference type="EMBL" id="LN890956">
    <property type="protein sequence ID" value="CUS14652.1"/>
    <property type="molecule type" value="Genomic_DNA"/>
</dbReference>
<evidence type="ECO:0000259" key="1">
    <source>
        <dbReference type="PROSITE" id="PS50280"/>
    </source>
</evidence>
<reference evidence="2" key="1">
    <citation type="submission" date="2015-10" db="EMBL/GenBank/DDBJ databases">
        <authorList>
            <person name="Regsiter A."/>
            <person name="william w."/>
        </authorList>
    </citation>
    <scope>NUCLEOTIDE SEQUENCE</scope>
    <source>
        <strain evidence="2">Montdore</strain>
    </source>
</reference>
<keyword evidence="3" id="KW-1185">Reference proteome</keyword>
<dbReference type="CDD" id="cd10540">
    <property type="entry name" value="SET_SpSet7-like"/>
    <property type="match status" value="1"/>
</dbReference>
<name>A0A292Q498_9PEZI</name>
<evidence type="ECO:0000313" key="3">
    <source>
        <dbReference type="Proteomes" id="UP001412239"/>
    </source>
</evidence>
<dbReference type="InterPro" id="IPR046341">
    <property type="entry name" value="SET_dom_sf"/>
</dbReference>
<proteinExistence type="predicted"/>
<dbReference type="PIRSF" id="PIRSF022536">
    <property type="entry name" value="A612L_SET"/>
    <property type="match status" value="1"/>
</dbReference>
<protein>
    <recommendedName>
        <fullName evidence="1">SET domain-containing protein</fullName>
    </recommendedName>
</protein>
<accession>A0A292Q498</accession>